<evidence type="ECO:0000256" key="6">
    <source>
        <dbReference type="ARBA" id="ARBA00023239"/>
    </source>
</evidence>
<dbReference type="CDD" id="cd01360">
    <property type="entry name" value="Adenylsuccinate_lyase_1"/>
    <property type="match status" value="1"/>
</dbReference>
<proteinExistence type="inferred from homology"/>
<dbReference type="InterPro" id="IPR024083">
    <property type="entry name" value="Fumarase/histidase_N"/>
</dbReference>
<evidence type="ECO:0000259" key="12">
    <source>
        <dbReference type="SMART" id="SM00998"/>
    </source>
</evidence>
<dbReference type="Gene3D" id="1.20.200.10">
    <property type="entry name" value="Fumarase/aspartase (Central domain)"/>
    <property type="match status" value="1"/>
</dbReference>
<dbReference type="Pfam" id="PF10397">
    <property type="entry name" value="ADSL_C"/>
    <property type="match status" value="1"/>
</dbReference>
<dbReference type="Gene3D" id="1.10.40.30">
    <property type="entry name" value="Fumarase/aspartase (C-terminal domain)"/>
    <property type="match status" value="1"/>
</dbReference>
<reference evidence="13" key="1">
    <citation type="journal article" date="2021" name="Front. Microbiol.">
        <title>Comprehensive Comparative Genomics and Phenotyping of Methylobacterium Species.</title>
        <authorList>
            <person name="Alessa O."/>
            <person name="Ogura Y."/>
            <person name="Fujitani Y."/>
            <person name="Takami H."/>
            <person name="Hayashi T."/>
            <person name="Sahin N."/>
            <person name="Tani A."/>
        </authorList>
    </citation>
    <scope>NUCLEOTIDE SEQUENCE</scope>
    <source>
        <strain evidence="13">DSM 23632</strain>
    </source>
</reference>
<dbReference type="Gene3D" id="1.10.275.10">
    <property type="entry name" value="Fumarase/aspartase (N-terminal domain)"/>
    <property type="match status" value="1"/>
</dbReference>
<dbReference type="SUPFAM" id="SSF48557">
    <property type="entry name" value="L-aspartase-like"/>
    <property type="match status" value="1"/>
</dbReference>
<evidence type="ECO:0000256" key="5">
    <source>
        <dbReference type="ARBA" id="ARBA00017058"/>
    </source>
</evidence>
<keyword evidence="11" id="KW-0658">Purine biosynthesis</keyword>
<dbReference type="PANTHER" id="PTHR43172:SF1">
    <property type="entry name" value="ADENYLOSUCCINATE LYASE"/>
    <property type="match status" value="1"/>
</dbReference>
<comment type="catalytic activity">
    <reaction evidence="7">
        <text>(2S)-2-[5-amino-1-(5-phospho-beta-D-ribosyl)imidazole-4-carboxamido]succinate = 5-amino-1-(5-phospho-beta-D-ribosyl)imidazole-4-carboxamide + fumarate</text>
        <dbReference type="Rhea" id="RHEA:23920"/>
        <dbReference type="ChEBI" id="CHEBI:29806"/>
        <dbReference type="ChEBI" id="CHEBI:58443"/>
        <dbReference type="ChEBI" id="CHEBI:58475"/>
        <dbReference type="EC" id="4.3.2.2"/>
    </reaction>
    <physiologicalReaction direction="left-to-right" evidence="7">
        <dbReference type="Rhea" id="RHEA:23921"/>
    </physiologicalReaction>
</comment>
<evidence type="ECO:0000256" key="11">
    <source>
        <dbReference type="RuleBase" id="RU361172"/>
    </source>
</evidence>
<dbReference type="Proteomes" id="UP001055057">
    <property type="component" value="Unassembled WGS sequence"/>
</dbReference>
<comment type="pathway">
    <text evidence="2 11">Purine metabolism; AMP biosynthesis via de novo pathway; AMP from IMP: step 2/2.</text>
</comment>
<dbReference type="InterPro" id="IPR019468">
    <property type="entry name" value="AdenyloSucc_lyase_C"/>
</dbReference>
<evidence type="ECO:0000256" key="10">
    <source>
        <dbReference type="NCBIfam" id="TIGR00928"/>
    </source>
</evidence>
<keyword evidence="6 11" id="KW-0456">Lyase</keyword>
<evidence type="ECO:0000256" key="3">
    <source>
        <dbReference type="ARBA" id="ARBA00008273"/>
    </source>
</evidence>
<organism evidence="13 14">
    <name type="scientific">Methylobacterium trifolii</name>
    <dbReference type="NCBI Taxonomy" id="1003092"/>
    <lineage>
        <taxon>Bacteria</taxon>
        <taxon>Pseudomonadati</taxon>
        <taxon>Pseudomonadota</taxon>
        <taxon>Alphaproteobacteria</taxon>
        <taxon>Hyphomicrobiales</taxon>
        <taxon>Methylobacteriaceae</taxon>
        <taxon>Methylobacterium</taxon>
    </lineage>
</organism>
<evidence type="ECO:0000313" key="14">
    <source>
        <dbReference type="Proteomes" id="UP001055057"/>
    </source>
</evidence>
<dbReference type="NCBIfam" id="TIGR00928">
    <property type="entry name" value="purB"/>
    <property type="match status" value="1"/>
</dbReference>
<comment type="caution">
    <text evidence="13">The sequence shown here is derived from an EMBL/GenBank/DDBJ whole genome shotgun (WGS) entry which is preliminary data.</text>
</comment>
<evidence type="ECO:0000256" key="1">
    <source>
        <dbReference type="ARBA" id="ARBA00004706"/>
    </source>
</evidence>
<dbReference type="InterPro" id="IPR022761">
    <property type="entry name" value="Fumarate_lyase_N"/>
</dbReference>
<comment type="catalytic activity">
    <reaction evidence="9">
        <text>N(6)-(1,2-dicarboxyethyl)-AMP = fumarate + AMP</text>
        <dbReference type="Rhea" id="RHEA:16853"/>
        <dbReference type="ChEBI" id="CHEBI:29806"/>
        <dbReference type="ChEBI" id="CHEBI:57567"/>
        <dbReference type="ChEBI" id="CHEBI:456215"/>
        <dbReference type="EC" id="4.3.2.2"/>
    </reaction>
    <physiologicalReaction direction="left-to-right" evidence="9">
        <dbReference type="Rhea" id="RHEA:16854"/>
    </physiologicalReaction>
</comment>
<dbReference type="RefSeq" id="WP_238183146.1">
    <property type="nucleotide sequence ID" value="NZ_BPRB01000142.1"/>
</dbReference>
<dbReference type="PROSITE" id="PS00163">
    <property type="entry name" value="FUMARATE_LYASES"/>
    <property type="match status" value="1"/>
</dbReference>
<dbReference type="EC" id="4.3.2.2" evidence="4 10"/>
<evidence type="ECO:0000256" key="9">
    <source>
        <dbReference type="ARBA" id="ARBA00049115"/>
    </source>
</evidence>
<dbReference type="SMART" id="SM00998">
    <property type="entry name" value="ADSL_C"/>
    <property type="match status" value="1"/>
</dbReference>
<dbReference type="PANTHER" id="PTHR43172">
    <property type="entry name" value="ADENYLOSUCCINATE LYASE"/>
    <property type="match status" value="1"/>
</dbReference>
<gene>
    <name evidence="13" type="primary">purB</name>
    <name evidence="13" type="ORF">MPOCJGCO_2639</name>
</gene>
<evidence type="ECO:0000313" key="13">
    <source>
        <dbReference type="EMBL" id="GJE60526.1"/>
    </source>
</evidence>
<dbReference type="PRINTS" id="PR00149">
    <property type="entry name" value="FUMRATELYASE"/>
</dbReference>
<evidence type="ECO:0000256" key="8">
    <source>
        <dbReference type="ARBA" id="ARBA00030717"/>
    </source>
</evidence>
<evidence type="ECO:0000256" key="4">
    <source>
        <dbReference type="ARBA" id="ARBA00012339"/>
    </source>
</evidence>
<dbReference type="Pfam" id="PF00206">
    <property type="entry name" value="Lyase_1"/>
    <property type="match status" value="1"/>
</dbReference>
<comment type="pathway">
    <text evidence="1 11">Purine metabolism; IMP biosynthesis via de novo pathway; 5-amino-1-(5-phospho-D-ribosyl)imidazole-4-carboxamide from 5-amino-1-(5-phospho-D-ribosyl)imidazole-4-carboxylate: step 2/2.</text>
</comment>
<evidence type="ECO:0000256" key="7">
    <source>
        <dbReference type="ARBA" id="ARBA00024477"/>
    </source>
</evidence>
<feature type="domain" description="Adenylosuccinate lyase C-terminal" evidence="12">
    <location>
        <begin position="352"/>
        <end position="432"/>
    </location>
</feature>
<protein>
    <recommendedName>
        <fullName evidence="5 10">Adenylosuccinate lyase</fullName>
        <shortName evidence="11">ASL</shortName>
        <ecNumber evidence="4 10">4.3.2.2</ecNumber>
    </recommendedName>
    <alternativeName>
        <fullName evidence="8 11">Adenylosuccinase</fullName>
    </alternativeName>
</protein>
<dbReference type="InterPro" id="IPR008948">
    <property type="entry name" value="L-Aspartase-like"/>
</dbReference>
<dbReference type="InterPro" id="IPR020557">
    <property type="entry name" value="Fumarate_lyase_CS"/>
</dbReference>
<dbReference type="PRINTS" id="PR00145">
    <property type="entry name" value="ARGSUCLYASE"/>
</dbReference>
<dbReference type="GO" id="GO:0016829">
    <property type="term" value="F:lyase activity"/>
    <property type="evidence" value="ECO:0007669"/>
    <property type="project" value="UniProtKB-KW"/>
</dbReference>
<comment type="similarity">
    <text evidence="3 11">Belongs to the lyase 1 family. Adenylosuccinate lyase subfamily.</text>
</comment>
<reference evidence="13" key="2">
    <citation type="submission" date="2021-08" db="EMBL/GenBank/DDBJ databases">
        <authorList>
            <person name="Tani A."/>
            <person name="Ola A."/>
            <person name="Ogura Y."/>
            <person name="Katsura K."/>
            <person name="Hayashi T."/>
        </authorList>
    </citation>
    <scope>NUCLEOTIDE SEQUENCE</scope>
    <source>
        <strain evidence="13">DSM 23632</strain>
    </source>
</reference>
<name>A0ABQ4TZ87_9HYPH</name>
<accession>A0ABQ4TZ87</accession>
<keyword evidence="14" id="KW-1185">Reference proteome</keyword>
<sequence>MIPRYSRPAMTAIWSPETRFRIWFEIEAHATTALSEIGVVPKAAADTIWERGRDAVFDVARIDAIEAVTKHDVIAFLTHLAEIVGPEARFVHQGMTSSDVLDTCLNVQLVRAADILIADVDALLAALKRRAFEHKLTPTIGRSHGIHAEPVTFGLKLAQAYAEFERGRRRLVTAREEVATCAISGAVGTFANIDPRVEAYVAEKMGLSVEPVSTQVIPRDRHAMFFATLGVVASSLERLAIEVRHLQRTEVLEAEEFFSEGQKGSSAMPHKRNPVLTENITGLARMVRGYALPAMENVALWHERDISHSSVERMIGPDATVTLDFALARLTGVIDKLLIYPENMQKNLDRLGGLVHSQRVLLALTQAGVSREDSYRLVQRNAMPVWRGEGDFLQLLQGDSEVTAALSPEQIAECFDLGYHFKHVDTIFERVFGHA</sequence>
<dbReference type="InterPro" id="IPR004769">
    <property type="entry name" value="Pur_lyase"/>
</dbReference>
<dbReference type="EMBL" id="BPRB01000142">
    <property type="protein sequence ID" value="GJE60526.1"/>
    <property type="molecule type" value="Genomic_DNA"/>
</dbReference>
<dbReference type="InterPro" id="IPR000362">
    <property type="entry name" value="Fumarate_lyase_fam"/>
</dbReference>
<evidence type="ECO:0000256" key="2">
    <source>
        <dbReference type="ARBA" id="ARBA00004734"/>
    </source>
</evidence>